<proteinExistence type="predicted"/>
<dbReference type="AlphaFoldDB" id="A0A7W7D4J0"/>
<protein>
    <submittedName>
        <fullName evidence="3">Transposase</fullName>
    </submittedName>
</protein>
<evidence type="ECO:0000313" key="4">
    <source>
        <dbReference type="Proteomes" id="UP000542210"/>
    </source>
</evidence>
<accession>A0A7W7D4J0</accession>
<sequence>MAMRIRDALGMVFRDEEFERLFPSRGQSALSPGRLALVVVLQFAEGLSDRQAAQAVRARIDWKYALSLELTDPGFDFSVLSEFRGRLIKGAAEQQILDTVLERAGTAGLLKTAGRARTDSTHVLAAIRGLNRLELAGETLRAALNVLAVAVPDWLASLAAPVWFDRYASRSEDFRMPKFTAARIELAETIGADGMTLLRAIHDETALAWLRQIPAVETLRRVWVQEFCTIEDTVRWRHPRDLPPGRSRLVSPYDDQARTGTKRDSSWDGYKVHITETCEPDAPHLITNVATTPSPGSDFDATALVHEGLSRRGLAPDVHLVDTGYVTTRGVIAAKRDHNVELVGPMMPDASWQTRSKSGYPAHSFAIDWDNRQVTCPSGKTSIRWAIEPDRDKIEIRVEFSRRDCGTCPVKAECTRGTRRRLTLRPQAEHEVLHRARVEQQTDQWKNRYQARQGIEGTIAQGVKAFGLRRTRYRGIAKTHLQHVLIAAAMNLARLDAWLTGTPLAPSRTSHFAVLRPAA</sequence>
<dbReference type="Proteomes" id="UP000542210">
    <property type="component" value="Unassembled WGS sequence"/>
</dbReference>
<reference evidence="3 4" key="1">
    <citation type="submission" date="2020-08" db="EMBL/GenBank/DDBJ databases">
        <title>Sequencing the genomes of 1000 actinobacteria strains.</title>
        <authorList>
            <person name="Klenk H.-P."/>
        </authorList>
    </citation>
    <scope>NUCLEOTIDE SEQUENCE [LARGE SCALE GENOMIC DNA]</scope>
    <source>
        <strain evidence="3 4">DSM 45784</strain>
    </source>
</reference>
<gene>
    <name evidence="3" type="ORF">BJ982_000397</name>
</gene>
<dbReference type="InterPro" id="IPR047629">
    <property type="entry name" value="IS1182_transpos"/>
</dbReference>
<comment type="caution">
    <text evidence="3">The sequence shown here is derived from an EMBL/GenBank/DDBJ whole genome shotgun (WGS) entry which is preliminary data.</text>
</comment>
<feature type="domain" description="Transposase DDE" evidence="2">
    <location>
        <begin position="375"/>
        <end position="495"/>
    </location>
</feature>
<organism evidence="3 4">
    <name type="scientific">Sphaerisporangium siamense</name>
    <dbReference type="NCBI Taxonomy" id="795645"/>
    <lineage>
        <taxon>Bacteria</taxon>
        <taxon>Bacillati</taxon>
        <taxon>Actinomycetota</taxon>
        <taxon>Actinomycetes</taxon>
        <taxon>Streptosporangiales</taxon>
        <taxon>Streptosporangiaceae</taxon>
        <taxon>Sphaerisporangium</taxon>
    </lineage>
</organism>
<evidence type="ECO:0000259" key="1">
    <source>
        <dbReference type="Pfam" id="PF05598"/>
    </source>
</evidence>
<feature type="domain" description="Transposase InsH N-terminal" evidence="1">
    <location>
        <begin position="15"/>
        <end position="86"/>
    </location>
</feature>
<dbReference type="Pfam" id="PF13751">
    <property type="entry name" value="DDE_Tnp_1_6"/>
    <property type="match status" value="1"/>
</dbReference>
<dbReference type="InterPro" id="IPR008490">
    <property type="entry name" value="Transposase_InsH_N"/>
</dbReference>
<evidence type="ECO:0000313" key="3">
    <source>
        <dbReference type="EMBL" id="MBB4698853.1"/>
    </source>
</evidence>
<dbReference type="PANTHER" id="PTHR35604">
    <property type="entry name" value="TRANSPOSASE INSH FOR INSERTION SEQUENCE ELEMENT IS5A-RELATED"/>
    <property type="match status" value="1"/>
</dbReference>
<dbReference type="NCBIfam" id="NF033551">
    <property type="entry name" value="transpos_IS1182"/>
    <property type="match status" value="1"/>
</dbReference>
<evidence type="ECO:0000259" key="2">
    <source>
        <dbReference type="Pfam" id="PF13751"/>
    </source>
</evidence>
<dbReference type="Pfam" id="PF05598">
    <property type="entry name" value="DUF772"/>
    <property type="match status" value="1"/>
</dbReference>
<dbReference type="PANTHER" id="PTHR35604:SF2">
    <property type="entry name" value="TRANSPOSASE INSH FOR INSERTION SEQUENCE ELEMENT IS5A-RELATED"/>
    <property type="match status" value="1"/>
</dbReference>
<dbReference type="EMBL" id="JACHND010000001">
    <property type="protein sequence ID" value="MBB4698853.1"/>
    <property type="molecule type" value="Genomic_DNA"/>
</dbReference>
<dbReference type="InterPro" id="IPR025668">
    <property type="entry name" value="Tnp_DDE_dom"/>
</dbReference>
<keyword evidence="4" id="KW-1185">Reference proteome</keyword>
<name>A0A7W7D4J0_9ACTN</name>